<feature type="region of interest" description="Disordered" evidence="1">
    <location>
        <begin position="100"/>
        <end position="122"/>
    </location>
</feature>
<evidence type="ECO:0000313" key="2">
    <source>
        <dbReference type="EMBL" id="CAD8932246.1"/>
    </source>
</evidence>
<proteinExistence type="predicted"/>
<accession>A0A7S1CYD8</accession>
<dbReference type="EMBL" id="HBFW01005077">
    <property type="protein sequence ID" value="CAD8932246.1"/>
    <property type="molecule type" value="Transcribed_RNA"/>
</dbReference>
<feature type="region of interest" description="Disordered" evidence="1">
    <location>
        <begin position="1"/>
        <end position="22"/>
    </location>
</feature>
<feature type="region of interest" description="Disordered" evidence="1">
    <location>
        <begin position="34"/>
        <end position="61"/>
    </location>
</feature>
<organism evidence="2">
    <name type="scientific">Cyclophora tenuis</name>
    <name type="common">Marine diatom</name>
    <dbReference type="NCBI Taxonomy" id="216820"/>
    <lineage>
        <taxon>Eukaryota</taxon>
        <taxon>Sar</taxon>
        <taxon>Stramenopiles</taxon>
        <taxon>Ochrophyta</taxon>
        <taxon>Bacillariophyta</taxon>
        <taxon>Fragilariophyceae</taxon>
        <taxon>Fragilariophycidae</taxon>
        <taxon>Cyclophorales</taxon>
        <taxon>Cyclophoraceae</taxon>
        <taxon>Cyclophora</taxon>
    </lineage>
</organism>
<sequence>MIGSNDMDDRAPLSQVRPPVATVPALLASQEVLQARSRRRRNQRDNHCRDNSNYNYNYDYNYTTGNTPVELVGGGQQPPSAAAHAPTRMRMILQSPFEDRTISTHAVEEEDEASRSVKKYRR</sequence>
<evidence type="ECO:0000256" key="1">
    <source>
        <dbReference type="SAM" id="MobiDB-lite"/>
    </source>
</evidence>
<gene>
    <name evidence="2" type="ORF">CTEN0397_LOCUS3270</name>
</gene>
<reference evidence="2" key="1">
    <citation type="submission" date="2021-01" db="EMBL/GenBank/DDBJ databases">
        <authorList>
            <person name="Corre E."/>
            <person name="Pelletier E."/>
            <person name="Niang G."/>
            <person name="Scheremetjew M."/>
            <person name="Finn R."/>
            <person name="Kale V."/>
            <person name="Holt S."/>
            <person name="Cochrane G."/>
            <person name="Meng A."/>
            <person name="Brown T."/>
            <person name="Cohen L."/>
        </authorList>
    </citation>
    <scope>NUCLEOTIDE SEQUENCE</scope>
    <source>
        <strain evidence="2">ECT3854</strain>
    </source>
</reference>
<protein>
    <submittedName>
        <fullName evidence="2">Uncharacterized protein</fullName>
    </submittedName>
</protein>
<name>A0A7S1CYD8_CYCTE</name>
<dbReference type="AlphaFoldDB" id="A0A7S1CYD8"/>
<feature type="compositionally biased region" description="Low complexity" evidence="1">
    <location>
        <begin position="51"/>
        <end position="61"/>
    </location>
</feature>